<organism evidence="1 2">
    <name type="scientific">Candidatus Epulonipiscium fishelsonii</name>
    <dbReference type="NCBI Taxonomy" id="77094"/>
    <lineage>
        <taxon>Bacteria</taxon>
        <taxon>Bacillati</taxon>
        <taxon>Bacillota</taxon>
        <taxon>Clostridia</taxon>
        <taxon>Lachnospirales</taxon>
        <taxon>Lachnospiraceae</taxon>
        <taxon>Candidatus Epulonipiscium</taxon>
    </lineage>
</organism>
<proteinExistence type="predicted"/>
<gene>
    <name evidence="1" type="ORF">AN640_05595</name>
</gene>
<evidence type="ECO:0000313" key="1">
    <source>
        <dbReference type="EMBL" id="ONI44403.1"/>
    </source>
</evidence>
<keyword evidence="2" id="KW-1185">Reference proteome</keyword>
<dbReference type="EMBL" id="LJHD01000109">
    <property type="protein sequence ID" value="ONI44403.1"/>
    <property type="molecule type" value="Genomic_DNA"/>
</dbReference>
<reference evidence="1" key="1">
    <citation type="submission" date="2016-08" db="EMBL/GenBank/DDBJ databases">
        <authorList>
            <person name="Ngugi D.K."/>
            <person name="Miyake S."/>
            <person name="Stingl U."/>
        </authorList>
    </citation>
    <scope>NUCLEOTIDE SEQUENCE</scope>
    <source>
        <strain evidence="1">SCG-D08WGA-EpuloA1</strain>
    </source>
</reference>
<dbReference type="Proteomes" id="UP000188637">
    <property type="component" value="Unassembled WGS sequence"/>
</dbReference>
<evidence type="ECO:0000313" key="2">
    <source>
        <dbReference type="Proteomes" id="UP000188637"/>
    </source>
</evidence>
<protein>
    <submittedName>
        <fullName evidence="1">Uncharacterized protein</fullName>
    </submittedName>
</protein>
<comment type="caution">
    <text evidence="1">The sequence shown here is derived from an EMBL/GenBank/DDBJ whole genome shotgun (WGS) entry which is preliminary data.</text>
</comment>
<name>A0ACC8XHW5_9FIRM</name>
<accession>A0ACC8XHW5</accession>
<sequence>MNKLSRKKKIKRRKLASTVLIVSIFAVSCGKQEKLSTPTDSAEAVNQIKISETNTVSSLNNNTLLSKNVVPEFTSLNDANLHQHVENAIYSKLQTDFGSDIQVDIQTRYISNEYIEELTYNSNENVYFGFTATELNNRFNGAPFVFTLNENNQTVVKAFEGSHNIYNKIIKDVAIGTGVILIGVTVTALTGGVAAGSMSFVIATSAKTATTLALAEGALSGAISGIIKGTQTNDFSEIMEASALGASEGFKWGAVGGPLLAGKVLNKLENATELKAVVPLLAP</sequence>